<keyword evidence="1" id="KW-1133">Transmembrane helix</keyword>
<keyword evidence="3" id="KW-1185">Reference proteome</keyword>
<feature type="transmembrane region" description="Helical" evidence="1">
    <location>
        <begin position="18"/>
        <end position="37"/>
    </location>
</feature>
<dbReference type="EMBL" id="CP121472">
    <property type="protein sequence ID" value="WPL16666.1"/>
    <property type="molecule type" value="Genomic_DNA"/>
</dbReference>
<dbReference type="PANTHER" id="PTHR35335">
    <property type="entry name" value="UPF0716 PROTEIN FXSA"/>
    <property type="match status" value="1"/>
</dbReference>
<name>A0ABZ0S8T6_9GAMM</name>
<dbReference type="Proteomes" id="UP001432180">
    <property type="component" value="Chromosome"/>
</dbReference>
<feature type="transmembrane region" description="Helical" evidence="1">
    <location>
        <begin position="102"/>
        <end position="127"/>
    </location>
</feature>
<accession>A0ABZ0S8T6</accession>
<dbReference type="PANTHER" id="PTHR35335:SF1">
    <property type="entry name" value="UPF0716 PROTEIN FXSA"/>
    <property type="match status" value="1"/>
</dbReference>
<evidence type="ECO:0000313" key="2">
    <source>
        <dbReference type="EMBL" id="WPL16666.1"/>
    </source>
</evidence>
<sequence length="167" mass="18432">MLVRCRLGAGFGDGGDHSFIHCFVSSIVLWFFLLFVGTPLIELYFLLKVGSIIGALPTILLSIFTAALGGYLVREQGLSVLMRVRTMLDQGVMPAFEVLDGAILLLCGFSLLLPGFVTDAVGFLLLVPPLRHWLIRRYIAVTPAAGDVSVHSSRQDYIEVDYRREDD</sequence>
<gene>
    <name evidence="2" type="primary">fxsA</name>
    <name evidence="2" type="ORF">Thiowin_01633</name>
</gene>
<reference evidence="2 3" key="1">
    <citation type="journal article" date="2023" name="Microorganisms">
        <title>Thiorhodovibrio frisius and Trv. litoralis spp. nov., Two Novel Members from a Clade of Fastidious Purple Sulfur Bacteria That Exhibit Unique Red-Shifted Light-Harvesting Capabilities.</title>
        <authorList>
            <person name="Methner A."/>
            <person name="Kuzyk S.B."/>
            <person name="Petersen J."/>
            <person name="Bauer S."/>
            <person name="Brinkmann H."/>
            <person name="Sichau K."/>
            <person name="Wanner G."/>
            <person name="Wolf J."/>
            <person name="Neumann-Schaal M."/>
            <person name="Henke P."/>
            <person name="Tank M."/>
            <person name="Sproer C."/>
            <person name="Bunk B."/>
            <person name="Overmann J."/>
        </authorList>
    </citation>
    <scope>NUCLEOTIDE SEQUENCE [LARGE SCALE GENOMIC DNA]</scope>
    <source>
        <strain evidence="2 3">DSM 6702</strain>
    </source>
</reference>
<evidence type="ECO:0000313" key="3">
    <source>
        <dbReference type="Proteomes" id="UP001432180"/>
    </source>
</evidence>
<protein>
    <submittedName>
        <fullName evidence="2">Suppressor of F exclusion of phage T7</fullName>
    </submittedName>
</protein>
<evidence type="ECO:0000256" key="1">
    <source>
        <dbReference type="SAM" id="Phobius"/>
    </source>
</evidence>
<feature type="transmembrane region" description="Helical" evidence="1">
    <location>
        <begin position="49"/>
        <end position="73"/>
    </location>
</feature>
<organism evidence="2 3">
    <name type="scientific">Thiorhodovibrio winogradskyi</name>
    <dbReference type="NCBI Taxonomy" id="77007"/>
    <lineage>
        <taxon>Bacteria</taxon>
        <taxon>Pseudomonadati</taxon>
        <taxon>Pseudomonadota</taxon>
        <taxon>Gammaproteobacteria</taxon>
        <taxon>Chromatiales</taxon>
        <taxon>Chromatiaceae</taxon>
        <taxon>Thiorhodovibrio</taxon>
    </lineage>
</organism>
<keyword evidence="1" id="KW-0812">Transmembrane</keyword>
<proteinExistence type="predicted"/>
<dbReference type="Pfam" id="PF04186">
    <property type="entry name" value="FxsA"/>
    <property type="match status" value="1"/>
</dbReference>
<dbReference type="InterPro" id="IPR007313">
    <property type="entry name" value="FxsA"/>
</dbReference>
<keyword evidence="1" id="KW-0472">Membrane</keyword>
<dbReference type="NCBIfam" id="NF008528">
    <property type="entry name" value="PRK11463.1-2"/>
    <property type="match status" value="1"/>
</dbReference>